<gene>
    <name evidence="2" type="ORF">H8Z77_03205</name>
</gene>
<sequence>MPKTYAEFMDELTAEELYKGLVAYGMFTEKLPPVLTSEPFFAYCQVRSNPFFDQKEPYISYESMRNINIPRMLGIPNPMAYERLCRCIADYWDRLKEHFTKQTAEQDYMVSRIHIRKMEGKTPIFFMNYKNWKLDGMPEPDLMIGCKYLVKADISSCFPSICAQAISWALVGKEAAKENKPEAQWCHQLSHYAQHTNNGESRGLLIGPHSSNVLSEIILTAIDCHLYQKGWRYIRNIDDYTCYVPSYEDGQKFLVDLGEELQSFDLSLNHKKTEICELPVASVEQWVRKINSVPLNSHHQIDFRSARAYLDSAIELMQANQMNSAILNYAIQVLKGQELTPGAKEYSIKTIFHLVLLYPYLIPQLETTVFSQLGVTSEQIAFLSQKIYQSGLQQHNYEAVCYAIYYAMKYGFELPNFHIAQVVHSGDCLFCLLSFLYFQRQGANDTVEELKKYALQLSQNEEDFNKNWLFVYEILSEELTGDWLDMKQNGVSFIKPEYRYH</sequence>
<evidence type="ECO:0000313" key="3">
    <source>
        <dbReference type="Proteomes" id="UP000649151"/>
    </source>
</evidence>
<dbReference type="GO" id="GO:0003964">
    <property type="term" value="F:RNA-directed DNA polymerase activity"/>
    <property type="evidence" value="ECO:0007669"/>
    <property type="project" value="UniProtKB-KW"/>
</dbReference>
<protein>
    <submittedName>
        <fullName evidence="2">RNA-directed DNA polymerase</fullName>
    </submittedName>
</protein>
<dbReference type="Proteomes" id="UP000649151">
    <property type="component" value="Unassembled WGS sequence"/>
</dbReference>
<evidence type="ECO:0000259" key="1">
    <source>
        <dbReference type="Pfam" id="PF00078"/>
    </source>
</evidence>
<keyword evidence="3" id="KW-1185">Reference proteome</keyword>
<proteinExistence type="predicted"/>
<comment type="caution">
    <text evidence="2">The sequence shown here is derived from an EMBL/GenBank/DDBJ whole genome shotgun (WGS) entry which is preliminary data.</text>
</comment>
<keyword evidence="2" id="KW-0808">Transferase</keyword>
<name>A0ABR7IPJ0_9CLOT</name>
<keyword evidence="2" id="KW-0548">Nucleotidyltransferase</keyword>
<feature type="domain" description="Reverse transcriptase" evidence="1">
    <location>
        <begin position="143"/>
        <end position="277"/>
    </location>
</feature>
<accession>A0ABR7IPJ0</accession>
<dbReference type="Pfam" id="PF00078">
    <property type="entry name" value="RVT_1"/>
    <property type="match status" value="1"/>
</dbReference>
<reference evidence="2 3" key="1">
    <citation type="submission" date="2020-08" db="EMBL/GenBank/DDBJ databases">
        <title>Genome public.</title>
        <authorList>
            <person name="Liu C."/>
            <person name="Sun Q."/>
        </authorList>
    </citation>
    <scope>NUCLEOTIDE SEQUENCE [LARGE SCALE GENOMIC DNA]</scope>
    <source>
        <strain evidence="2 3">NSJ-27</strain>
    </source>
</reference>
<evidence type="ECO:0000313" key="2">
    <source>
        <dbReference type="EMBL" id="MBC5787033.1"/>
    </source>
</evidence>
<keyword evidence="2" id="KW-0695">RNA-directed DNA polymerase</keyword>
<dbReference type="CDD" id="cd01646">
    <property type="entry name" value="RT_Bac_retron_I"/>
    <property type="match status" value="1"/>
</dbReference>
<organism evidence="2 3">
    <name type="scientific">Clostridium facile</name>
    <dbReference type="NCBI Taxonomy" id="2763035"/>
    <lineage>
        <taxon>Bacteria</taxon>
        <taxon>Bacillati</taxon>
        <taxon>Bacillota</taxon>
        <taxon>Clostridia</taxon>
        <taxon>Eubacteriales</taxon>
        <taxon>Clostridiaceae</taxon>
        <taxon>Clostridium</taxon>
    </lineage>
</organism>
<dbReference type="EMBL" id="JACOQK010000001">
    <property type="protein sequence ID" value="MBC5787033.1"/>
    <property type="molecule type" value="Genomic_DNA"/>
</dbReference>
<dbReference type="RefSeq" id="WP_186996178.1">
    <property type="nucleotide sequence ID" value="NZ_JACOQK010000001.1"/>
</dbReference>
<dbReference type="InterPro" id="IPR000477">
    <property type="entry name" value="RT_dom"/>
</dbReference>